<feature type="compositionally biased region" description="Low complexity" evidence="2">
    <location>
        <begin position="140"/>
        <end position="160"/>
    </location>
</feature>
<dbReference type="EMBL" id="CAUYUJ010013614">
    <property type="protein sequence ID" value="CAK0836492.1"/>
    <property type="molecule type" value="Genomic_DNA"/>
</dbReference>
<dbReference type="Proteomes" id="UP001189429">
    <property type="component" value="Unassembled WGS sequence"/>
</dbReference>
<name>A0ABN9SVP2_9DINO</name>
<keyword evidence="4" id="KW-1185">Reference proteome</keyword>
<protein>
    <submittedName>
        <fullName evidence="3">Uncharacterized protein</fullName>
    </submittedName>
</protein>
<sequence>MLLDPAIARWRGCCLRLHRAAASCLRICGVALMWPQAIEMKFTDQGHCPRSPLAVKEASNAACVYSRCQMCKMRLSVRDKAPEEKAVAEAKKFAKQVKKEVGLQMKMEDQERIAAYSGGPGGSWRAQRAPRDPPPPRAPGPRSLAAGATSKSSGAASGMAQEEAALLLHQRGGHLEPSLIPQGLPPTAFKSPPAGLERRGGAPKKPPPPLPAVQMRAMLDQMNQMAERLASAQENLMAVAAAVAPAPLLNEDIMRTLWHSGRRTRPRRPSTTRAARSRSEHLDVFRRLARDSSKEGGSWGRSIRRLSALALLCLARGRRLPAPLFLGGPAGEGSARVNPCCAMPSGAPFRIPP</sequence>
<feature type="region of interest" description="Disordered" evidence="2">
    <location>
        <begin position="176"/>
        <end position="209"/>
    </location>
</feature>
<evidence type="ECO:0000313" key="3">
    <source>
        <dbReference type="EMBL" id="CAK0836492.1"/>
    </source>
</evidence>
<reference evidence="3" key="1">
    <citation type="submission" date="2023-10" db="EMBL/GenBank/DDBJ databases">
        <authorList>
            <person name="Chen Y."/>
            <person name="Shah S."/>
            <person name="Dougan E. K."/>
            <person name="Thang M."/>
            <person name="Chan C."/>
        </authorList>
    </citation>
    <scope>NUCLEOTIDE SEQUENCE [LARGE SCALE GENOMIC DNA]</scope>
</reference>
<keyword evidence="1" id="KW-0175">Coiled coil</keyword>
<evidence type="ECO:0000313" key="4">
    <source>
        <dbReference type="Proteomes" id="UP001189429"/>
    </source>
</evidence>
<feature type="coiled-coil region" evidence="1">
    <location>
        <begin position="215"/>
        <end position="242"/>
    </location>
</feature>
<organism evidence="3 4">
    <name type="scientific">Prorocentrum cordatum</name>
    <dbReference type="NCBI Taxonomy" id="2364126"/>
    <lineage>
        <taxon>Eukaryota</taxon>
        <taxon>Sar</taxon>
        <taxon>Alveolata</taxon>
        <taxon>Dinophyceae</taxon>
        <taxon>Prorocentrales</taxon>
        <taxon>Prorocentraceae</taxon>
        <taxon>Prorocentrum</taxon>
    </lineage>
</organism>
<comment type="caution">
    <text evidence="3">The sequence shown here is derived from an EMBL/GenBank/DDBJ whole genome shotgun (WGS) entry which is preliminary data.</text>
</comment>
<feature type="region of interest" description="Disordered" evidence="2">
    <location>
        <begin position="261"/>
        <end position="280"/>
    </location>
</feature>
<evidence type="ECO:0000256" key="1">
    <source>
        <dbReference type="SAM" id="Coils"/>
    </source>
</evidence>
<accession>A0ABN9SVP2</accession>
<evidence type="ECO:0000256" key="2">
    <source>
        <dbReference type="SAM" id="MobiDB-lite"/>
    </source>
</evidence>
<feature type="region of interest" description="Disordered" evidence="2">
    <location>
        <begin position="115"/>
        <end position="160"/>
    </location>
</feature>
<proteinExistence type="predicted"/>
<feature type="compositionally biased region" description="Basic residues" evidence="2">
    <location>
        <begin position="261"/>
        <end position="270"/>
    </location>
</feature>
<gene>
    <name evidence="3" type="ORF">PCOR1329_LOCUS32960</name>
</gene>